<evidence type="ECO:0000313" key="2">
    <source>
        <dbReference type="EMBL" id="EME47982.1"/>
    </source>
</evidence>
<sequence length="68" mass="7339">MIRCVVGEKPKSNGRYIAAFAITTDGNAGDEGRYGWSVQSMIDVLSGGAIFVAFCSSILLLNIVRVLW</sequence>
<dbReference type="HOGENOM" id="CLU_2793941_0_0_1"/>
<protein>
    <submittedName>
        <fullName evidence="2">Uncharacterized protein</fullName>
    </submittedName>
</protein>
<evidence type="ECO:0000256" key="1">
    <source>
        <dbReference type="SAM" id="Phobius"/>
    </source>
</evidence>
<reference evidence="3" key="1">
    <citation type="journal article" date="2012" name="PLoS Genet.">
        <title>The genomes of the fungal plant pathogens Cladosporium fulvum and Dothistroma septosporum reveal adaptation to different hosts and lifestyles but also signatures of common ancestry.</title>
        <authorList>
            <person name="de Wit P.J.G.M."/>
            <person name="van der Burgt A."/>
            <person name="Oekmen B."/>
            <person name="Stergiopoulos I."/>
            <person name="Abd-Elsalam K.A."/>
            <person name="Aerts A.L."/>
            <person name="Bahkali A.H."/>
            <person name="Beenen H.G."/>
            <person name="Chettri P."/>
            <person name="Cox M.P."/>
            <person name="Datema E."/>
            <person name="de Vries R.P."/>
            <person name="Dhillon B."/>
            <person name="Ganley A.R."/>
            <person name="Griffiths S.A."/>
            <person name="Guo Y."/>
            <person name="Hamelin R.C."/>
            <person name="Henrissat B."/>
            <person name="Kabir M.S."/>
            <person name="Jashni M.K."/>
            <person name="Kema G."/>
            <person name="Klaubauf S."/>
            <person name="Lapidus A."/>
            <person name="Levasseur A."/>
            <person name="Lindquist E."/>
            <person name="Mehrabi R."/>
            <person name="Ohm R.A."/>
            <person name="Owen T.J."/>
            <person name="Salamov A."/>
            <person name="Schwelm A."/>
            <person name="Schijlen E."/>
            <person name="Sun H."/>
            <person name="van den Burg H.A."/>
            <person name="van Ham R.C.H.J."/>
            <person name="Zhang S."/>
            <person name="Goodwin S.B."/>
            <person name="Grigoriev I.V."/>
            <person name="Collemare J."/>
            <person name="Bradshaw R.E."/>
        </authorList>
    </citation>
    <scope>NUCLEOTIDE SEQUENCE [LARGE SCALE GENOMIC DNA]</scope>
    <source>
        <strain evidence="3">NZE10 / CBS 128990</strain>
    </source>
</reference>
<dbReference type="EMBL" id="KB446536">
    <property type="protein sequence ID" value="EME47982.1"/>
    <property type="molecule type" value="Genomic_DNA"/>
</dbReference>
<keyword evidence="1" id="KW-1133">Transmembrane helix</keyword>
<keyword evidence="1" id="KW-0472">Membrane</keyword>
<name>N1PX33_DOTSN</name>
<keyword evidence="1" id="KW-0812">Transmembrane</keyword>
<organism evidence="2 3">
    <name type="scientific">Dothistroma septosporum (strain NZE10 / CBS 128990)</name>
    <name type="common">Red band needle blight fungus</name>
    <name type="synonym">Mycosphaerella pini</name>
    <dbReference type="NCBI Taxonomy" id="675120"/>
    <lineage>
        <taxon>Eukaryota</taxon>
        <taxon>Fungi</taxon>
        <taxon>Dikarya</taxon>
        <taxon>Ascomycota</taxon>
        <taxon>Pezizomycotina</taxon>
        <taxon>Dothideomycetes</taxon>
        <taxon>Dothideomycetidae</taxon>
        <taxon>Mycosphaerellales</taxon>
        <taxon>Mycosphaerellaceae</taxon>
        <taxon>Dothistroma</taxon>
    </lineage>
</organism>
<dbReference type="Proteomes" id="UP000016933">
    <property type="component" value="Unassembled WGS sequence"/>
</dbReference>
<proteinExistence type="predicted"/>
<feature type="transmembrane region" description="Helical" evidence="1">
    <location>
        <begin position="44"/>
        <end position="64"/>
    </location>
</feature>
<gene>
    <name evidence="2" type="ORF">DOTSEDRAFT_42274</name>
</gene>
<evidence type="ECO:0000313" key="3">
    <source>
        <dbReference type="Proteomes" id="UP000016933"/>
    </source>
</evidence>
<dbReference type="AlphaFoldDB" id="N1PX33"/>
<reference evidence="2 3" key="2">
    <citation type="journal article" date="2012" name="PLoS Pathog.">
        <title>Diverse lifestyles and strategies of plant pathogenesis encoded in the genomes of eighteen Dothideomycetes fungi.</title>
        <authorList>
            <person name="Ohm R.A."/>
            <person name="Feau N."/>
            <person name="Henrissat B."/>
            <person name="Schoch C.L."/>
            <person name="Horwitz B.A."/>
            <person name="Barry K.W."/>
            <person name="Condon B.J."/>
            <person name="Copeland A.C."/>
            <person name="Dhillon B."/>
            <person name="Glaser F."/>
            <person name="Hesse C.N."/>
            <person name="Kosti I."/>
            <person name="LaButti K."/>
            <person name="Lindquist E.A."/>
            <person name="Lucas S."/>
            <person name="Salamov A.A."/>
            <person name="Bradshaw R.E."/>
            <person name="Ciuffetti L."/>
            <person name="Hamelin R.C."/>
            <person name="Kema G.H.J."/>
            <person name="Lawrence C."/>
            <person name="Scott J.A."/>
            <person name="Spatafora J.W."/>
            <person name="Turgeon B.G."/>
            <person name="de Wit P.J.G.M."/>
            <person name="Zhong S."/>
            <person name="Goodwin S.B."/>
            <person name="Grigoriev I.V."/>
        </authorList>
    </citation>
    <scope>NUCLEOTIDE SEQUENCE [LARGE SCALE GENOMIC DNA]</scope>
    <source>
        <strain evidence="3">NZE10 / CBS 128990</strain>
    </source>
</reference>
<accession>N1PX33</accession>
<keyword evidence="3" id="KW-1185">Reference proteome</keyword>